<keyword evidence="1" id="KW-0560">Oxidoreductase</keyword>
<evidence type="ECO:0000259" key="2">
    <source>
        <dbReference type="PROSITE" id="PS51471"/>
    </source>
</evidence>
<comment type="similarity">
    <text evidence="1">Belongs to the iron/ascorbate-dependent oxidoreductase family.</text>
</comment>
<dbReference type="PANTHER" id="PTHR47990">
    <property type="entry name" value="2-OXOGLUTARATE (2OG) AND FE(II)-DEPENDENT OXYGENASE SUPERFAMILY PROTEIN-RELATED"/>
    <property type="match status" value="1"/>
</dbReference>
<feature type="domain" description="Fe2OG dioxygenase" evidence="2">
    <location>
        <begin position="167"/>
        <end position="274"/>
    </location>
</feature>
<dbReference type="PROSITE" id="PS51471">
    <property type="entry name" value="FE2OG_OXY"/>
    <property type="match status" value="1"/>
</dbReference>
<dbReference type="Pfam" id="PF14226">
    <property type="entry name" value="DIOX_N"/>
    <property type="match status" value="1"/>
</dbReference>
<evidence type="ECO:0000313" key="4">
    <source>
        <dbReference type="Proteomes" id="UP000261540"/>
    </source>
</evidence>
<evidence type="ECO:0000313" key="3">
    <source>
        <dbReference type="Ensembl" id="ENSPKIP00000018757.1"/>
    </source>
</evidence>
<keyword evidence="4" id="KW-1185">Reference proteome</keyword>
<dbReference type="InterPro" id="IPR005123">
    <property type="entry name" value="Oxoglu/Fe-dep_dioxygenase_dom"/>
</dbReference>
<organism evidence="3 4">
    <name type="scientific">Paramormyrops kingsleyae</name>
    <dbReference type="NCBI Taxonomy" id="1676925"/>
    <lineage>
        <taxon>Eukaryota</taxon>
        <taxon>Metazoa</taxon>
        <taxon>Chordata</taxon>
        <taxon>Craniata</taxon>
        <taxon>Vertebrata</taxon>
        <taxon>Euteleostomi</taxon>
        <taxon>Actinopterygii</taxon>
        <taxon>Neopterygii</taxon>
        <taxon>Teleostei</taxon>
        <taxon>Osteoglossocephala</taxon>
        <taxon>Osteoglossomorpha</taxon>
        <taxon>Osteoglossiformes</taxon>
        <taxon>Mormyridae</taxon>
        <taxon>Paramormyrops</taxon>
    </lineage>
</organism>
<dbReference type="GeneTree" id="ENSGT00530000064489"/>
<dbReference type="Gene3D" id="2.60.120.330">
    <property type="entry name" value="B-lactam Antibiotic, Isopenicillin N Synthase, Chain"/>
    <property type="match status" value="1"/>
</dbReference>
<dbReference type="AlphaFoldDB" id="A0A3B3RJF2"/>
<dbReference type="GO" id="GO:0046872">
    <property type="term" value="F:metal ion binding"/>
    <property type="evidence" value="ECO:0007669"/>
    <property type="project" value="UniProtKB-KW"/>
</dbReference>
<name>A0A3B3RJF2_9TELE</name>
<dbReference type="InterPro" id="IPR026992">
    <property type="entry name" value="DIOX_N"/>
</dbReference>
<sequence length="383" mass="43463">MEIPVLDFEVYRLGENVTDAKLKELSRELRTAFTEIGFVYLRNTGIGQEEVDAVIEISKKFFLLPEEVKIPLSRMSNTDNHGWVAPEIERLNPSRPGDLKEAFNITSLHTDAAWPAEDVVPGFRKAFESFFMRCKDLSLHVLRVMALSLDIDVDIFVNSHKSIGSSTNGSTLRILYYPPVKRAMVKESQLRCGEHSDYGSISLLFQDSKGGLQVKSRSGEFIDAPAIPGTVLINIADLMQRWTSDVFISAKHRVLLPPPGDSSTRQSLVFFAQPDDDIIVICCDGSNKHPPVKTGDYLLERFNETYRMQGHDEESNQALEEAGTRYEGMQQCFESIQVLIRMTWQAGLFHFGKVLIYDPFFSIVTRRENWTVEINKSKSQTRN</sequence>
<keyword evidence="1" id="KW-0408">Iron</keyword>
<dbReference type="FunFam" id="2.60.120.330:FF:000038">
    <property type="entry name" value="Si:dkey-10o6.2"/>
    <property type="match status" value="1"/>
</dbReference>
<dbReference type="Proteomes" id="UP000261540">
    <property type="component" value="Unplaced"/>
</dbReference>
<dbReference type="InterPro" id="IPR044861">
    <property type="entry name" value="IPNS-like_FE2OG_OXY"/>
</dbReference>
<keyword evidence="1" id="KW-0479">Metal-binding</keyword>
<evidence type="ECO:0000256" key="1">
    <source>
        <dbReference type="RuleBase" id="RU003682"/>
    </source>
</evidence>
<proteinExistence type="inferred from homology"/>
<reference evidence="3" key="1">
    <citation type="submission" date="2025-08" db="UniProtKB">
        <authorList>
            <consortium name="Ensembl"/>
        </authorList>
    </citation>
    <scope>IDENTIFICATION</scope>
</reference>
<dbReference type="Ensembl" id="ENSPKIT00000035587.1">
    <property type="protein sequence ID" value="ENSPKIP00000018757.1"/>
    <property type="gene ID" value="ENSPKIG00000004206.1"/>
</dbReference>
<dbReference type="PRINTS" id="PR00682">
    <property type="entry name" value="IPNSYNTHASE"/>
</dbReference>
<dbReference type="GO" id="GO:0016491">
    <property type="term" value="F:oxidoreductase activity"/>
    <property type="evidence" value="ECO:0007669"/>
    <property type="project" value="UniProtKB-KW"/>
</dbReference>
<dbReference type="STRING" id="1676925.ENSPKIP00000018757"/>
<dbReference type="Pfam" id="PF03171">
    <property type="entry name" value="2OG-FeII_Oxy"/>
    <property type="match status" value="1"/>
</dbReference>
<reference evidence="3" key="2">
    <citation type="submission" date="2025-09" db="UniProtKB">
        <authorList>
            <consortium name="Ensembl"/>
        </authorList>
    </citation>
    <scope>IDENTIFICATION</scope>
</reference>
<dbReference type="InterPro" id="IPR027443">
    <property type="entry name" value="IPNS-like_sf"/>
</dbReference>
<protein>
    <submittedName>
        <fullName evidence="3">Si:dkey-10o6.2</fullName>
    </submittedName>
</protein>
<dbReference type="InterPro" id="IPR050231">
    <property type="entry name" value="Iron_ascorbate_oxido_reductase"/>
</dbReference>
<accession>A0A3B3RJF2</accession>
<dbReference type="SUPFAM" id="SSF51197">
    <property type="entry name" value="Clavaminate synthase-like"/>
    <property type="match status" value="1"/>
</dbReference>